<dbReference type="Pfam" id="PF00535">
    <property type="entry name" value="Glycos_transf_2"/>
    <property type="match status" value="1"/>
</dbReference>
<evidence type="ECO:0000313" key="2">
    <source>
        <dbReference type="EMBL" id="PLT48002.1"/>
    </source>
</evidence>
<feature type="domain" description="Glycosyltransferase 2-like" evidence="1">
    <location>
        <begin position="7"/>
        <end position="114"/>
    </location>
</feature>
<sequence>MLPGVSIIACTNRPEFFANILANYKRQRYARKELIIIVNLDSADIRRLRREASRLPHVSVYRVPERVSLGQCLNCGISRAKHELIAKLDHDDYYSPGYLREQVKELRRTRSSVVGKHSCLVYLEASRQLLVRSPRERDKEADFVQGGTILFHRRVLKDVRFPDRSLGEDVRFLRSCKSKGHRIRATSPYRYVYIRRKDKGTHTWRVGDRFYRKGSRLVAVTGNYRPYADREA</sequence>
<evidence type="ECO:0000313" key="3">
    <source>
        <dbReference type="Proteomes" id="UP000234789"/>
    </source>
</evidence>
<dbReference type="EMBL" id="NFEZ01000001">
    <property type="protein sequence ID" value="PLT48002.1"/>
    <property type="molecule type" value="Genomic_DNA"/>
</dbReference>
<dbReference type="RefSeq" id="WP_101807411.1">
    <property type="nucleotide sequence ID" value="NZ_NFEZ01000001.1"/>
</dbReference>
<keyword evidence="2" id="KW-0808">Transferase</keyword>
<dbReference type="PANTHER" id="PTHR43685:SF2">
    <property type="entry name" value="GLYCOSYLTRANSFERASE 2-LIKE DOMAIN-CONTAINING PROTEIN"/>
    <property type="match status" value="1"/>
</dbReference>
<reference evidence="2 3" key="1">
    <citation type="submission" date="2017-05" db="EMBL/GenBank/DDBJ databases">
        <title>Functional genome analysis of Paenibacillus pasadenensis strain R16: insights on endophytic life style and antifungal activity.</title>
        <authorList>
            <person name="Passera A."/>
            <person name="Marcolungo L."/>
            <person name="Casati P."/>
            <person name="Brasca M."/>
            <person name="Quaglino F."/>
            <person name="Delledonne M."/>
        </authorList>
    </citation>
    <scope>NUCLEOTIDE SEQUENCE [LARGE SCALE GENOMIC DNA]</scope>
    <source>
        <strain evidence="2 3">R16</strain>
    </source>
</reference>
<accession>A0A2N5NCC4</accession>
<dbReference type="PANTHER" id="PTHR43685">
    <property type="entry name" value="GLYCOSYLTRANSFERASE"/>
    <property type="match status" value="1"/>
</dbReference>
<dbReference type="Gene3D" id="3.90.550.10">
    <property type="entry name" value="Spore Coat Polysaccharide Biosynthesis Protein SpsA, Chain A"/>
    <property type="match status" value="1"/>
</dbReference>
<dbReference type="Proteomes" id="UP000234789">
    <property type="component" value="Unassembled WGS sequence"/>
</dbReference>
<organism evidence="2 3">
    <name type="scientific">Paenibacillus pasadenensis</name>
    <dbReference type="NCBI Taxonomy" id="217090"/>
    <lineage>
        <taxon>Bacteria</taxon>
        <taxon>Bacillati</taxon>
        <taxon>Bacillota</taxon>
        <taxon>Bacilli</taxon>
        <taxon>Bacillales</taxon>
        <taxon>Paenibacillaceae</taxon>
        <taxon>Paenibacillus</taxon>
    </lineage>
</organism>
<dbReference type="AlphaFoldDB" id="A0A2N5NCC4"/>
<dbReference type="GO" id="GO:0016740">
    <property type="term" value="F:transferase activity"/>
    <property type="evidence" value="ECO:0007669"/>
    <property type="project" value="UniProtKB-KW"/>
</dbReference>
<dbReference type="CDD" id="cd00761">
    <property type="entry name" value="Glyco_tranf_GTA_type"/>
    <property type="match status" value="1"/>
</dbReference>
<dbReference type="InterPro" id="IPR029044">
    <property type="entry name" value="Nucleotide-diphossugar_trans"/>
</dbReference>
<gene>
    <name evidence="2" type="ORF">B8V81_0134</name>
</gene>
<proteinExistence type="predicted"/>
<dbReference type="InterPro" id="IPR050834">
    <property type="entry name" value="Glycosyltransf_2"/>
</dbReference>
<comment type="caution">
    <text evidence="2">The sequence shown here is derived from an EMBL/GenBank/DDBJ whole genome shotgun (WGS) entry which is preliminary data.</text>
</comment>
<protein>
    <submittedName>
        <fullName evidence="2">Glycosyltransferase</fullName>
    </submittedName>
</protein>
<keyword evidence="3" id="KW-1185">Reference proteome</keyword>
<dbReference type="InterPro" id="IPR001173">
    <property type="entry name" value="Glyco_trans_2-like"/>
</dbReference>
<evidence type="ECO:0000259" key="1">
    <source>
        <dbReference type="Pfam" id="PF00535"/>
    </source>
</evidence>
<name>A0A2N5NCC4_9BACL</name>
<dbReference type="SUPFAM" id="SSF53448">
    <property type="entry name" value="Nucleotide-diphospho-sugar transferases"/>
    <property type="match status" value="1"/>
</dbReference>